<dbReference type="InterPro" id="IPR028098">
    <property type="entry name" value="Glyco_trans_4-like_N"/>
</dbReference>
<dbReference type="Pfam" id="PF13439">
    <property type="entry name" value="Glyco_transf_4"/>
    <property type="match status" value="1"/>
</dbReference>
<organism evidence="4 5">
    <name type="scientific">Caballeronia concitans</name>
    <dbReference type="NCBI Taxonomy" id="1777133"/>
    <lineage>
        <taxon>Bacteria</taxon>
        <taxon>Pseudomonadati</taxon>
        <taxon>Pseudomonadota</taxon>
        <taxon>Betaproteobacteria</taxon>
        <taxon>Burkholderiales</taxon>
        <taxon>Burkholderiaceae</taxon>
        <taxon>Caballeronia</taxon>
    </lineage>
</organism>
<keyword evidence="1 4" id="KW-0808">Transferase</keyword>
<dbReference type="PANTHER" id="PTHR46401">
    <property type="entry name" value="GLYCOSYLTRANSFERASE WBBK-RELATED"/>
    <property type="match status" value="1"/>
</dbReference>
<evidence type="ECO:0000313" key="4">
    <source>
        <dbReference type="EMBL" id="SAL19864.1"/>
    </source>
</evidence>
<dbReference type="Gene3D" id="3.40.50.2000">
    <property type="entry name" value="Glycogen Phosphorylase B"/>
    <property type="match status" value="2"/>
</dbReference>
<evidence type="ECO:0000313" key="5">
    <source>
        <dbReference type="Proteomes" id="UP000198263"/>
    </source>
</evidence>
<dbReference type="PANTHER" id="PTHR46401:SF2">
    <property type="entry name" value="GLYCOSYLTRANSFERASE WBBK-RELATED"/>
    <property type="match status" value="1"/>
</dbReference>
<dbReference type="InterPro" id="IPR001296">
    <property type="entry name" value="Glyco_trans_1"/>
</dbReference>
<dbReference type="EMBL" id="FCNV02000002">
    <property type="protein sequence ID" value="SAL19864.1"/>
    <property type="molecule type" value="Genomic_DNA"/>
</dbReference>
<reference evidence="4 5" key="1">
    <citation type="submission" date="2016-01" db="EMBL/GenBank/DDBJ databases">
        <authorList>
            <person name="Peeters C."/>
        </authorList>
    </citation>
    <scope>NUCLEOTIDE SEQUENCE [LARGE SCALE GENOMIC DNA]</scope>
    <source>
        <strain evidence="4">LMG 29315</strain>
    </source>
</reference>
<dbReference type="RefSeq" id="WP_143754586.1">
    <property type="nucleotide sequence ID" value="NZ_FCNV02000002.1"/>
</dbReference>
<dbReference type="CDD" id="cd03809">
    <property type="entry name" value="GT4_MtfB-like"/>
    <property type="match status" value="1"/>
</dbReference>
<proteinExistence type="predicted"/>
<comment type="caution">
    <text evidence="4">The sequence shown here is derived from an EMBL/GenBank/DDBJ whole genome shotgun (WGS) entry which is preliminary data.</text>
</comment>
<feature type="domain" description="Glycosyltransferase subfamily 4-like N-terminal" evidence="3">
    <location>
        <begin position="77"/>
        <end position="141"/>
    </location>
</feature>
<sequence>MYDVIFDGRWRGAHGIGRFATEVEKALCLRDAGLRGNPASPLDCVYLSAKLLLTKNGIFFSPGFNYPLLYHGMGMLVVHDLIHFDVPAPHSFIKKIYCSSVLRYACRRASLVLTVSQFSADRIVAFAGVDPEKVVVVGNGVSSVFSVDGPIFSLGEDELYFLAISNGKHHKNTETVIKGFLDAKLGDKAKLIFVGAPSQQVAALVSKLRAHESIWFMGKVSDVELASLYRGAVALIFPSLYEGFGLPIVESMACGTPVITSNCTAMPEVAGGAALLVDPLSAEQIAASATQLLDDRDLRNSLAQKGVVRAGDFRWADVGTRIHAALAMLRIGVEVPERGKFS</sequence>
<protein>
    <submittedName>
        <fullName evidence="4">Glycosyl transferase, group 1</fullName>
    </submittedName>
</protein>
<evidence type="ECO:0000259" key="3">
    <source>
        <dbReference type="Pfam" id="PF13439"/>
    </source>
</evidence>
<dbReference type="Pfam" id="PF00534">
    <property type="entry name" value="Glycos_transf_1"/>
    <property type="match status" value="1"/>
</dbReference>
<dbReference type="OrthoDB" id="433681at2"/>
<name>A0A658QTE0_9BURK</name>
<dbReference type="SUPFAM" id="SSF53756">
    <property type="entry name" value="UDP-Glycosyltransferase/glycogen phosphorylase"/>
    <property type="match status" value="1"/>
</dbReference>
<gene>
    <name evidence="4" type="ORF">AWB72_01264</name>
</gene>
<evidence type="ECO:0000256" key="1">
    <source>
        <dbReference type="ARBA" id="ARBA00022679"/>
    </source>
</evidence>
<dbReference type="GO" id="GO:0016757">
    <property type="term" value="F:glycosyltransferase activity"/>
    <property type="evidence" value="ECO:0007669"/>
    <property type="project" value="InterPro"/>
</dbReference>
<dbReference type="AlphaFoldDB" id="A0A658QTE0"/>
<keyword evidence="5" id="KW-1185">Reference proteome</keyword>
<dbReference type="GO" id="GO:0009103">
    <property type="term" value="P:lipopolysaccharide biosynthetic process"/>
    <property type="evidence" value="ECO:0007669"/>
    <property type="project" value="TreeGrafter"/>
</dbReference>
<feature type="domain" description="Glycosyl transferase family 1" evidence="2">
    <location>
        <begin position="155"/>
        <end position="306"/>
    </location>
</feature>
<accession>A0A658QTE0</accession>
<evidence type="ECO:0000259" key="2">
    <source>
        <dbReference type="Pfam" id="PF00534"/>
    </source>
</evidence>
<dbReference type="Proteomes" id="UP000198263">
    <property type="component" value="Unassembled WGS sequence"/>
</dbReference>